<dbReference type="EMBL" id="BMAQ01000042">
    <property type="protein sequence ID" value="GFR39366.1"/>
    <property type="molecule type" value="Genomic_DNA"/>
</dbReference>
<proteinExistence type="predicted"/>
<keyword evidence="2 5" id="KW-0812">Transmembrane</keyword>
<evidence type="ECO:0000256" key="1">
    <source>
        <dbReference type="ARBA" id="ARBA00022475"/>
    </source>
</evidence>
<evidence type="ECO:0000313" key="7">
    <source>
        <dbReference type="Proteomes" id="UP000654993"/>
    </source>
</evidence>
<evidence type="ECO:0000313" key="6">
    <source>
        <dbReference type="EMBL" id="GFR39366.1"/>
    </source>
</evidence>
<sequence>MKLKSAKINEFRTWGLLLTMSGLCLMIIGTGGIVVFGHEIGRIFAYIFLVIGTLALLASLFVYFWAGMMSTNTVSIECPECGKLTKMIGKTDRCMFCHTILTFDSKYAAGQQTVAVEQEGT</sequence>
<evidence type="ECO:0000256" key="5">
    <source>
        <dbReference type="SAM" id="Phobius"/>
    </source>
</evidence>
<reference evidence="6" key="2">
    <citation type="journal article" date="2021" name="Data Brief">
        <title>Draft genome sequence data of the facultative, thermophilic, xylanolytic bacterium Paenibacillus sp. strain DA-C8.</title>
        <authorList>
            <person name="Chhe C."/>
            <person name="Uke A."/>
            <person name="Baramee S."/>
            <person name="Ungkulpasvich U."/>
            <person name="Tachaapaikoon C."/>
            <person name="Pason P."/>
            <person name="Waeonukul R."/>
            <person name="Ratanakhanokchai K."/>
            <person name="Kosugi A."/>
        </authorList>
    </citation>
    <scope>NUCLEOTIDE SEQUENCE</scope>
    <source>
        <strain evidence="6">DA-C8</strain>
    </source>
</reference>
<feature type="transmembrane region" description="Helical" evidence="5">
    <location>
        <begin position="12"/>
        <end position="37"/>
    </location>
</feature>
<dbReference type="RefSeq" id="WP_200967562.1">
    <property type="nucleotide sequence ID" value="NZ_BMAQ01000042.1"/>
</dbReference>
<accession>A0A916VH89</accession>
<evidence type="ECO:0000256" key="3">
    <source>
        <dbReference type="ARBA" id="ARBA00022989"/>
    </source>
</evidence>
<protein>
    <recommendedName>
        <fullName evidence="8">Zinc-ribbon containing domain-containing protein</fullName>
    </recommendedName>
</protein>
<evidence type="ECO:0000256" key="4">
    <source>
        <dbReference type="ARBA" id="ARBA00023136"/>
    </source>
</evidence>
<gene>
    <name evidence="6" type="ORF">PRECH8_26620</name>
</gene>
<dbReference type="AlphaFoldDB" id="A0A916VH89"/>
<dbReference type="Proteomes" id="UP000654993">
    <property type="component" value="Unassembled WGS sequence"/>
</dbReference>
<keyword evidence="4 5" id="KW-0472">Membrane</keyword>
<evidence type="ECO:0000256" key="2">
    <source>
        <dbReference type="ARBA" id="ARBA00022692"/>
    </source>
</evidence>
<comment type="caution">
    <text evidence="6">The sequence shown here is derived from an EMBL/GenBank/DDBJ whole genome shotgun (WGS) entry which is preliminary data.</text>
</comment>
<reference evidence="6" key="1">
    <citation type="submission" date="2020-08" db="EMBL/GenBank/DDBJ databases">
        <authorList>
            <person name="Uke A."/>
            <person name="Chhe C."/>
            <person name="Baramee S."/>
            <person name="Kosugi A."/>
        </authorList>
    </citation>
    <scope>NUCLEOTIDE SEQUENCE</scope>
    <source>
        <strain evidence="6">DA-C8</strain>
    </source>
</reference>
<keyword evidence="1" id="KW-1003">Cell membrane</keyword>
<keyword evidence="3 5" id="KW-1133">Transmembrane helix</keyword>
<feature type="transmembrane region" description="Helical" evidence="5">
    <location>
        <begin position="43"/>
        <end position="66"/>
    </location>
</feature>
<dbReference type="InterPro" id="IPR020912">
    <property type="entry name" value="UPF0295"/>
</dbReference>
<dbReference type="NCBIfam" id="NF002796">
    <property type="entry name" value="PRK02935.1"/>
    <property type="match status" value="1"/>
</dbReference>
<evidence type="ECO:0008006" key="8">
    <source>
        <dbReference type="Google" id="ProtNLM"/>
    </source>
</evidence>
<dbReference type="Pfam" id="PF11023">
    <property type="entry name" value="DUF2614"/>
    <property type="match status" value="1"/>
</dbReference>
<keyword evidence="7" id="KW-1185">Reference proteome</keyword>
<name>A0A916VH89_9BACL</name>
<organism evidence="6 7">
    <name type="scientific">Insulibacter thermoxylanivorax</name>
    <dbReference type="NCBI Taxonomy" id="2749268"/>
    <lineage>
        <taxon>Bacteria</taxon>
        <taxon>Bacillati</taxon>
        <taxon>Bacillota</taxon>
        <taxon>Bacilli</taxon>
        <taxon>Bacillales</taxon>
        <taxon>Paenibacillaceae</taxon>
        <taxon>Insulibacter</taxon>
    </lineage>
</organism>